<dbReference type="GO" id="GO:0009252">
    <property type="term" value="P:peptidoglycan biosynthetic process"/>
    <property type="evidence" value="ECO:0007669"/>
    <property type="project" value="UniProtKB-KW"/>
</dbReference>
<dbReference type="GO" id="GO:0008658">
    <property type="term" value="F:penicillin binding"/>
    <property type="evidence" value="ECO:0007669"/>
    <property type="project" value="InterPro"/>
</dbReference>
<keyword evidence="11" id="KW-1133">Transmembrane helix</keyword>
<keyword evidence="13" id="KW-0961">Cell wall biogenesis/degradation</keyword>
<keyword evidence="6" id="KW-0645">Protease</keyword>
<dbReference type="PANTHER" id="PTHR30627:SF2">
    <property type="entry name" value="PEPTIDOGLYCAN D,D-TRANSPEPTIDASE MRDA"/>
    <property type="match status" value="1"/>
</dbReference>
<evidence type="ECO:0000256" key="13">
    <source>
        <dbReference type="ARBA" id="ARBA00023316"/>
    </source>
</evidence>
<evidence type="ECO:0000313" key="16">
    <source>
        <dbReference type="EMBL" id="QCI79779.1"/>
    </source>
</evidence>
<dbReference type="GO" id="GO:0009002">
    <property type="term" value="F:serine-type D-Ala-D-Ala carboxypeptidase activity"/>
    <property type="evidence" value="ECO:0007669"/>
    <property type="project" value="UniProtKB-EC"/>
</dbReference>
<keyword evidence="3" id="KW-1003">Cell membrane</keyword>
<keyword evidence="10" id="KW-0573">Peptidoglycan synthesis</keyword>
<dbReference type="Gene3D" id="3.90.1310.10">
    <property type="entry name" value="Penicillin-binding protein 2a (Domain 2)"/>
    <property type="match status" value="1"/>
</dbReference>
<dbReference type="PANTHER" id="PTHR30627">
    <property type="entry name" value="PEPTIDOGLYCAN D,D-TRANSPEPTIDASE"/>
    <property type="match status" value="1"/>
</dbReference>
<feature type="domain" description="Penicillin-binding protein dimerisation" evidence="15">
    <location>
        <begin position="189"/>
        <end position="360"/>
    </location>
</feature>
<evidence type="ECO:0000259" key="15">
    <source>
        <dbReference type="Pfam" id="PF03717"/>
    </source>
</evidence>
<dbReference type="Proteomes" id="UP000298714">
    <property type="component" value="Chromosome"/>
</dbReference>
<evidence type="ECO:0000256" key="2">
    <source>
        <dbReference type="ARBA" id="ARBA00004236"/>
    </source>
</evidence>
<evidence type="ECO:0000256" key="3">
    <source>
        <dbReference type="ARBA" id="ARBA00022475"/>
    </source>
</evidence>
<dbReference type="GO" id="GO:0005886">
    <property type="term" value="C:plasma membrane"/>
    <property type="evidence" value="ECO:0007669"/>
    <property type="project" value="UniProtKB-SubCell"/>
</dbReference>
<proteinExistence type="predicted"/>
<evidence type="ECO:0000256" key="6">
    <source>
        <dbReference type="ARBA" id="ARBA00022670"/>
    </source>
</evidence>
<sequence>MRLSLERAPAGPYAAAGRFRLRAGAGCLDGDAVRAERDAVPCAGGVRRVAVCRVRRAAVHLRLGGCDPGSGAVRGAELVAAATGELHPRPAAVSGADPVERACLSAGCRAVCAHAALGYRSLDTAAGRQLTDANRSRPPAPVPPPRPADRRCAGAFGLALAGRLAYLSLFKTDEYTLLAEDNRVALRLIPPSRAVIYDRTGKPLALNRNAFRLTMIPEEAGDIDAALDRLAAIYPVTDEERLRIKRAAARQASFQPVEIAADLDWDAFSAISVRLPELPGIQPVQLFTRSYPEGAAFAHLLGYIGPPSEAQVEAADDPVFRAPGFAVGKGGIEQSLETRLRGTAGVAKVEVNARGRIIRDLERIDGKIPPPLTLTIDRDLQRFVQDRLAGESASVIVFDAPTGEILALAAVPGFDPNSFIGGISTAEWRALTGDERHPLLNKPVQGQYPPGSTFKMAVALAALEAGVPPEDSVVCTGRYQLGSHTFHCWRRRGHGRVDMASGIYSSCDTYFYATGRRIGADAIAAMARKLGLGETFDLPIPSQKSGLVPDAAWKRRRYNAAWQTGDTVNYAIGQGYLLTTPLQLGVMVARLASGLALQPHLVRDEARPPPAPLDLNPGHLAFVRNAMADVVNRGGGTARAARLQGGILMAGKTGTAQVRRITMAERRAGVRRNEDLPWKQRDHALFVCFAPVDQPRYACAVIVDHGGSGSKAAAPVARDIMNFLFARDSAALADAQAPDAPDAPESPL</sequence>
<evidence type="ECO:0000256" key="10">
    <source>
        <dbReference type="ARBA" id="ARBA00022984"/>
    </source>
</evidence>
<feature type="domain" description="Penicillin-binding protein transpeptidase" evidence="14">
    <location>
        <begin position="394"/>
        <end position="721"/>
    </location>
</feature>
<protein>
    <submittedName>
        <fullName evidence="16">Penicillin-binding protein 2</fullName>
        <ecNumber evidence="16">3.4.16.4</ecNumber>
    </submittedName>
</protein>
<name>A0A4D7BWH8_9SPHN</name>
<dbReference type="NCBIfam" id="TIGR03423">
    <property type="entry name" value="pbp2_mrdA"/>
    <property type="match status" value="1"/>
</dbReference>
<dbReference type="SUPFAM" id="SSF56601">
    <property type="entry name" value="beta-lactamase/transpeptidase-like"/>
    <property type="match status" value="1"/>
</dbReference>
<keyword evidence="12" id="KW-0472">Membrane</keyword>
<keyword evidence="8 16" id="KW-0378">Hydrolase</keyword>
<evidence type="ECO:0000256" key="1">
    <source>
        <dbReference type="ARBA" id="ARBA00004167"/>
    </source>
</evidence>
<organism evidence="16 17">
    <name type="scientific">Hankyongella ginsenosidimutans</name>
    <dbReference type="NCBI Taxonomy" id="1763828"/>
    <lineage>
        <taxon>Bacteria</taxon>
        <taxon>Pseudomonadati</taxon>
        <taxon>Pseudomonadota</taxon>
        <taxon>Alphaproteobacteria</taxon>
        <taxon>Sphingomonadales</taxon>
        <taxon>Sphingomonadaceae</taxon>
        <taxon>Hankyongella</taxon>
    </lineage>
</organism>
<dbReference type="FunFam" id="3.40.710.10:FF:000024">
    <property type="entry name" value="Penicillin-binding protein 2"/>
    <property type="match status" value="1"/>
</dbReference>
<evidence type="ECO:0000259" key="14">
    <source>
        <dbReference type="Pfam" id="PF00905"/>
    </source>
</evidence>
<keyword evidence="5 16" id="KW-0121">Carboxypeptidase</keyword>
<evidence type="ECO:0000256" key="5">
    <source>
        <dbReference type="ARBA" id="ARBA00022645"/>
    </source>
</evidence>
<dbReference type="GO" id="GO:0071555">
    <property type="term" value="P:cell wall organization"/>
    <property type="evidence" value="ECO:0007669"/>
    <property type="project" value="UniProtKB-KW"/>
</dbReference>
<dbReference type="EC" id="3.4.16.4" evidence="16"/>
<dbReference type="InterPro" id="IPR050515">
    <property type="entry name" value="Beta-lactam/transpept"/>
</dbReference>
<dbReference type="InterPro" id="IPR036138">
    <property type="entry name" value="PBP_dimer_sf"/>
</dbReference>
<evidence type="ECO:0000256" key="8">
    <source>
        <dbReference type="ARBA" id="ARBA00022801"/>
    </source>
</evidence>
<dbReference type="Gene3D" id="3.30.1390.30">
    <property type="entry name" value="Penicillin-binding protein 2a, domain 3"/>
    <property type="match status" value="1"/>
</dbReference>
<keyword evidence="17" id="KW-1185">Reference proteome</keyword>
<dbReference type="Gene3D" id="3.40.710.10">
    <property type="entry name" value="DD-peptidase/beta-lactamase superfamily"/>
    <property type="match status" value="1"/>
</dbReference>
<dbReference type="GO" id="GO:0071972">
    <property type="term" value="F:peptidoglycan L,D-transpeptidase activity"/>
    <property type="evidence" value="ECO:0007669"/>
    <property type="project" value="TreeGrafter"/>
</dbReference>
<dbReference type="InterPro" id="IPR012338">
    <property type="entry name" value="Beta-lactam/transpept-like"/>
</dbReference>
<reference evidence="17" key="1">
    <citation type="submission" date="2019-04" db="EMBL/GenBank/DDBJ databases">
        <title>Complete genome sequence of Sphingomonas sp. W1-2-3.</title>
        <authorList>
            <person name="Im W.T."/>
        </authorList>
    </citation>
    <scope>NUCLEOTIDE SEQUENCE [LARGE SCALE GENOMIC DNA]</scope>
    <source>
        <strain evidence="17">W1-2-3</strain>
    </source>
</reference>
<dbReference type="SUPFAM" id="SSF56519">
    <property type="entry name" value="Penicillin binding protein dimerisation domain"/>
    <property type="match status" value="1"/>
</dbReference>
<dbReference type="EMBL" id="CP039704">
    <property type="protein sequence ID" value="QCI79779.1"/>
    <property type="molecule type" value="Genomic_DNA"/>
</dbReference>
<evidence type="ECO:0000256" key="9">
    <source>
        <dbReference type="ARBA" id="ARBA00022960"/>
    </source>
</evidence>
<accession>A0A4D7BWH8</accession>
<dbReference type="InterPro" id="IPR001460">
    <property type="entry name" value="PCN-bd_Tpept"/>
</dbReference>
<keyword evidence="7" id="KW-0812">Transmembrane</keyword>
<dbReference type="KEGG" id="hgn:E6W36_10240"/>
<dbReference type="GO" id="GO:0008360">
    <property type="term" value="P:regulation of cell shape"/>
    <property type="evidence" value="ECO:0007669"/>
    <property type="project" value="UniProtKB-KW"/>
</dbReference>
<keyword evidence="9" id="KW-0133">Cell shape</keyword>
<dbReference type="InterPro" id="IPR017790">
    <property type="entry name" value="Penicillin-binding_protein_2"/>
</dbReference>
<evidence type="ECO:0000256" key="4">
    <source>
        <dbReference type="ARBA" id="ARBA00022519"/>
    </source>
</evidence>
<dbReference type="GO" id="GO:0006508">
    <property type="term" value="P:proteolysis"/>
    <property type="evidence" value="ECO:0007669"/>
    <property type="project" value="UniProtKB-KW"/>
</dbReference>
<evidence type="ECO:0000256" key="11">
    <source>
        <dbReference type="ARBA" id="ARBA00022989"/>
    </source>
</evidence>
<evidence type="ECO:0000256" key="12">
    <source>
        <dbReference type="ARBA" id="ARBA00023136"/>
    </source>
</evidence>
<gene>
    <name evidence="16" type="primary">mrdA</name>
    <name evidence="16" type="ORF">E6W36_10240</name>
</gene>
<dbReference type="AlphaFoldDB" id="A0A4D7BWH8"/>
<dbReference type="InterPro" id="IPR005311">
    <property type="entry name" value="PBP_dimer"/>
</dbReference>
<comment type="subcellular location">
    <subcellularLocation>
        <location evidence="2">Cell membrane</location>
    </subcellularLocation>
    <subcellularLocation>
        <location evidence="1">Membrane</location>
        <topology evidence="1">Single-pass membrane protein</topology>
    </subcellularLocation>
</comment>
<evidence type="ECO:0000256" key="7">
    <source>
        <dbReference type="ARBA" id="ARBA00022692"/>
    </source>
</evidence>
<dbReference type="Pfam" id="PF03717">
    <property type="entry name" value="PBP_dimer"/>
    <property type="match status" value="1"/>
</dbReference>
<evidence type="ECO:0000313" key="17">
    <source>
        <dbReference type="Proteomes" id="UP000298714"/>
    </source>
</evidence>
<dbReference type="Pfam" id="PF00905">
    <property type="entry name" value="Transpeptidase"/>
    <property type="match status" value="1"/>
</dbReference>
<keyword evidence="4" id="KW-0997">Cell inner membrane</keyword>